<organism evidence="1 2">
    <name type="scientific">Mauremys mutica</name>
    <name type="common">yellowpond turtle</name>
    <dbReference type="NCBI Taxonomy" id="74926"/>
    <lineage>
        <taxon>Eukaryota</taxon>
        <taxon>Metazoa</taxon>
        <taxon>Chordata</taxon>
        <taxon>Craniata</taxon>
        <taxon>Vertebrata</taxon>
        <taxon>Euteleostomi</taxon>
        <taxon>Archelosauria</taxon>
        <taxon>Testudinata</taxon>
        <taxon>Testudines</taxon>
        <taxon>Cryptodira</taxon>
        <taxon>Durocryptodira</taxon>
        <taxon>Testudinoidea</taxon>
        <taxon>Geoemydidae</taxon>
        <taxon>Geoemydinae</taxon>
        <taxon>Mauremys</taxon>
    </lineage>
</organism>
<protein>
    <submittedName>
        <fullName evidence="1">Uncharacterized protein</fullName>
    </submittedName>
</protein>
<dbReference type="Proteomes" id="UP000827986">
    <property type="component" value="Unassembled WGS sequence"/>
</dbReference>
<dbReference type="EMBL" id="JAHDVG010000485">
    <property type="protein sequence ID" value="KAH1168868.1"/>
    <property type="molecule type" value="Genomic_DNA"/>
</dbReference>
<reference evidence="1" key="1">
    <citation type="submission" date="2021-09" db="EMBL/GenBank/DDBJ databases">
        <title>The genome of Mauremys mutica provides insights into the evolution of semi-aquatic lifestyle.</title>
        <authorList>
            <person name="Gong S."/>
            <person name="Gao Y."/>
        </authorList>
    </citation>
    <scope>NUCLEOTIDE SEQUENCE</scope>
    <source>
        <strain evidence="1">MM-2020</strain>
        <tissue evidence="1">Muscle</tissue>
    </source>
</reference>
<proteinExistence type="predicted"/>
<accession>A0A9D4AS48</accession>
<evidence type="ECO:0000313" key="1">
    <source>
        <dbReference type="EMBL" id="KAH1168868.1"/>
    </source>
</evidence>
<comment type="caution">
    <text evidence="1">The sequence shown here is derived from an EMBL/GenBank/DDBJ whole genome shotgun (WGS) entry which is preliminary data.</text>
</comment>
<keyword evidence="2" id="KW-1185">Reference proteome</keyword>
<name>A0A9D4AS48_9SAUR</name>
<gene>
    <name evidence="1" type="ORF">KIL84_013458</name>
</gene>
<sequence>MDQMGVSSDLNNRHTHPHITWPVEPHVTPVLNFPPTYLNSQLDLKKVSNTQQYHTLTIKQKLITETIKQGCTSSLLAPLLLAKTKRNCHCCFSQITKEEAD</sequence>
<dbReference type="AlphaFoldDB" id="A0A9D4AS48"/>
<evidence type="ECO:0000313" key="2">
    <source>
        <dbReference type="Proteomes" id="UP000827986"/>
    </source>
</evidence>